<dbReference type="HOGENOM" id="CLU_1094372_0_0_1"/>
<dbReference type="AlphaFoldDB" id="S3CQV2"/>
<proteinExistence type="predicted"/>
<dbReference type="GeneID" id="19463906"/>
<reference evidence="1 2" key="1">
    <citation type="journal article" date="2013" name="BMC Genomics">
        <title>Genomics-driven discovery of the pneumocandin biosynthetic gene cluster in the fungus Glarea lozoyensis.</title>
        <authorList>
            <person name="Chen L."/>
            <person name="Yue Q."/>
            <person name="Zhang X."/>
            <person name="Xiang M."/>
            <person name="Wang C."/>
            <person name="Li S."/>
            <person name="Che Y."/>
            <person name="Ortiz-Lopez F.J."/>
            <person name="Bills G.F."/>
            <person name="Liu X."/>
            <person name="An Z."/>
        </authorList>
    </citation>
    <scope>NUCLEOTIDE SEQUENCE [LARGE SCALE GENOMIC DNA]</scope>
    <source>
        <strain evidence="2">ATCC 20868 / MF5171</strain>
    </source>
</reference>
<accession>S3CQV2</accession>
<dbReference type="Proteomes" id="UP000016922">
    <property type="component" value="Unassembled WGS sequence"/>
</dbReference>
<dbReference type="KEGG" id="glz:GLAREA_04851"/>
<dbReference type="RefSeq" id="XP_008085419.1">
    <property type="nucleotide sequence ID" value="XM_008087228.1"/>
</dbReference>
<gene>
    <name evidence="1" type="ORF">GLAREA_04851</name>
</gene>
<sequence length="254" mass="28809">MLFLNKRALDREIEMHQIDKDSSEKEDIQTILDELWEQGDDMEAIRQDVHKVSDLYNHIPDGTMPVLGHDDQTEIFEELEFSLNQTVDESHWPMVIPEEIKILATLTGGIIGPGFPKLQESTIVSALELDSDEATLPKDLIEKTGLSPDWGWDVIAGFQYGYSTYCGSAYVVYGRCTDSAESEASDLNEFGWVYIFSRTPDMDFVTYGCLVEYLTDYTAGYAEHCMEENDCSITHDAMVRSRTRGSDGTRRIDN</sequence>
<dbReference type="OrthoDB" id="10422155at2759"/>
<protein>
    <submittedName>
        <fullName evidence="1">Uncharacterized protein</fullName>
    </submittedName>
</protein>
<evidence type="ECO:0000313" key="2">
    <source>
        <dbReference type="Proteomes" id="UP000016922"/>
    </source>
</evidence>
<name>S3CQV2_GLAL2</name>
<organism evidence="1 2">
    <name type="scientific">Glarea lozoyensis (strain ATCC 20868 / MF5171)</name>
    <dbReference type="NCBI Taxonomy" id="1116229"/>
    <lineage>
        <taxon>Eukaryota</taxon>
        <taxon>Fungi</taxon>
        <taxon>Dikarya</taxon>
        <taxon>Ascomycota</taxon>
        <taxon>Pezizomycotina</taxon>
        <taxon>Leotiomycetes</taxon>
        <taxon>Helotiales</taxon>
        <taxon>Helotiaceae</taxon>
        <taxon>Glarea</taxon>
    </lineage>
</organism>
<keyword evidence="2" id="KW-1185">Reference proteome</keyword>
<dbReference type="EMBL" id="KE145369">
    <property type="protein sequence ID" value="EPE28060.1"/>
    <property type="molecule type" value="Genomic_DNA"/>
</dbReference>
<evidence type="ECO:0000313" key="1">
    <source>
        <dbReference type="EMBL" id="EPE28060.1"/>
    </source>
</evidence>